<sequence>MNLNRFKNDNRANSSLVIDHMVAEAEKQIEKMTGEKVTLIVRRPGRWA</sequence>
<comment type="caution">
    <text evidence="1">The sequence shown here is derived from an EMBL/GenBank/DDBJ whole genome shotgun (WGS) entry which is preliminary data.</text>
</comment>
<reference evidence="1" key="1">
    <citation type="submission" date="2022-09" db="EMBL/GenBank/DDBJ databases">
        <title>Culturomic study of gut microbiota in children with autism spectrum disorder.</title>
        <authorList>
            <person name="Efimov B.A."/>
            <person name="Chaplin A.V."/>
            <person name="Sokolova S.R."/>
            <person name="Pikina A.P."/>
            <person name="Korzhanova M."/>
            <person name="Belova V."/>
            <person name="Korostin D."/>
        </authorList>
    </citation>
    <scope>NUCLEOTIDE SEQUENCE</scope>
    <source>
        <strain evidence="1">ASD5510</strain>
    </source>
</reference>
<dbReference type="AlphaFoldDB" id="A0A9J6QMI0"/>
<dbReference type="EMBL" id="JAOSHN010000001">
    <property type="protein sequence ID" value="MCU7377093.1"/>
    <property type="molecule type" value="Genomic_DNA"/>
</dbReference>
<evidence type="ECO:0000313" key="2">
    <source>
        <dbReference type="Proteomes" id="UP001065549"/>
    </source>
</evidence>
<proteinExistence type="predicted"/>
<accession>A0A9J6QMI0</accession>
<dbReference type="RefSeq" id="WP_253020582.1">
    <property type="nucleotide sequence ID" value="NZ_JAJAGH010000005.1"/>
</dbReference>
<gene>
    <name evidence="1" type="ORF">OBO34_01855</name>
</gene>
<organism evidence="1 2">
    <name type="scientific">Hominibacterium faecale</name>
    <dbReference type="NCBI Taxonomy" id="2839743"/>
    <lineage>
        <taxon>Bacteria</taxon>
        <taxon>Bacillati</taxon>
        <taxon>Bacillota</taxon>
        <taxon>Clostridia</taxon>
        <taxon>Peptostreptococcales</taxon>
        <taxon>Anaerovoracaceae</taxon>
        <taxon>Hominibacterium</taxon>
    </lineage>
</organism>
<dbReference type="Proteomes" id="UP001065549">
    <property type="component" value="Unassembled WGS sequence"/>
</dbReference>
<keyword evidence="2" id="KW-1185">Reference proteome</keyword>
<protein>
    <submittedName>
        <fullName evidence="1">Uncharacterized protein</fullName>
    </submittedName>
</protein>
<name>A0A9J6QMI0_9FIRM</name>
<evidence type="ECO:0000313" key="1">
    <source>
        <dbReference type="EMBL" id="MCU7377093.1"/>
    </source>
</evidence>